<evidence type="ECO:0000256" key="11">
    <source>
        <dbReference type="SAM" id="Phobius"/>
    </source>
</evidence>
<protein>
    <recommendedName>
        <fullName evidence="3">Multidrug export protein MepA</fullName>
    </recommendedName>
</protein>
<feature type="transmembrane region" description="Helical" evidence="11">
    <location>
        <begin position="418"/>
        <end position="438"/>
    </location>
</feature>
<feature type="region of interest" description="Disordered" evidence="10">
    <location>
        <begin position="446"/>
        <end position="468"/>
    </location>
</feature>
<evidence type="ECO:0000256" key="9">
    <source>
        <dbReference type="ARBA" id="ARBA00023251"/>
    </source>
</evidence>
<reference evidence="12 13" key="1">
    <citation type="journal article" date="2018" name="Nat. Biotechnol.">
        <title>A standardized bacterial taxonomy based on genome phylogeny substantially revises the tree of life.</title>
        <authorList>
            <person name="Parks D.H."/>
            <person name="Chuvochina M."/>
            <person name="Waite D.W."/>
            <person name="Rinke C."/>
            <person name="Skarshewski A."/>
            <person name="Chaumeil P.A."/>
            <person name="Hugenholtz P."/>
        </authorList>
    </citation>
    <scope>NUCLEOTIDE SEQUENCE [LARGE SCALE GENOMIC DNA]</scope>
    <source>
        <strain evidence="12">UBA10948</strain>
    </source>
</reference>
<evidence type="ECO:0000256" key="6">
    <source>
        <dbReference type="ARBA" id="ARBA00022692"/>
    </source>
</evidence>
<evidence type="ECO:0000313" key="12">
    <source>
        <dbReference type="EMBL" id="HBK52308.1"/>
    </source>
</evidence>
<sequence length="468" mass="50486">MDRSARMRNQHIGKLLWNFSLPTIVGMLVSSLYNVIARIFVGRGIGSLAIAATTVAFPIMILLMAVSLLIGVGATALISLKLGEQKKDEAEKVAGTAMTMLILLPAALALLFLLFAEPILISFGASAAVLPYARDFTQIIMLGSVFGSISMGMNNFIRAEGNPAMAMYTQILGAVVSVALNYVFIFIFHWGIKGSALATILAQLISAIWVLSYFFTGRSLVKIHWKNLKPAWPVLSSIMAIGFAPFAMQTAACIQQLILNHTLMFYGGDLALAAIGIVMSISMLLVMPVLGLGQGAQPIIGYNYGARQYQRVRETWKTAVLAGTGIAVAGYLALHIWPLQLVGLFSKGDTALTTMTVHAMLTFFALLPVVGFQVVSSMYFQAVGKARQAAILSLSRQFLIFIPLLLILPRFWGIDGVWRTAPIADGLSVALTAGFILFEMKKIRQEEAQEPRGGGGETTPSGTFENLA</sequence>
<dbReference type="AlphaFoldDB" id="A0A354YSH1"/>
<feature type="transmembrane region" description="Helical" evidence="11">
    <location>
        <begin position="169"/>
        <end position="190"/>
    </location>
</feature>
<feature type="transmembrane region" description="Helical" evidence="11">
    <location>
        <begin position="391"/>
        <end position="412"/>
    </location>
</feature>
<name>A0A354YSH1_9FIRM</name>
<dbReference type="Proteomes" id="UP000263273">
    <property type="component" value="Unassembled WGS sequence"/>
</dbReference>
<feature type="compositionally biased region" description="Polar residues" evidence="10">
    <location>
        <begin position="458"/>
        <end position="468"/>
    </location>
</feature>
<keyword evidence="8 11" id="KW-0472">Membrane</keyword>
<feature type="transmembrane region" description="Helical" evidence="11">
    <location>
        <begin position="48"/>
        <end position="72"/>
    </location>
</feature>
<dbReference type="InterPro" id="IPR048279">
    <property type="entry name" value="MdtK-like"/>
</dbReference>
<dbReference type="EMBL" id="DNZF01000001">
    <property type="protein sequence ID" value="HBK52308.1"/>
    <property type="molecule type" value="Genomic_DNA"/>
</dbReference>
<keyword evidence="9" id="KW-0046">Antibiotic resistance</keyword>
<accession>A0A354YSH1</accession>
<keyword evidence="4" id="KW-0813">Transport</keyword>
<evidence type="ECO:0000256" key="10">
    <source>
        <dbReference type="SAM" id="MobiDB-lite"/>
    </source>
</evidence>
<evidence type="ECO:0000313" key="13">
    <source>
        <dbReference type="Proteomes" id="UP000263273"/>
    </source>
</evidence>
<evidence type="ECO:0000256" key="5">
    <source>
        <dbReference type="ARBA" id="ARBA00022475"/>
    </source>
</evidence>
<feature type="transmembrane region" description="Helical" evidence="11">
    <location>
        <begin position="357"/>
        <end position="379"/>
    </location>
</feature>
<feature type="transmembrane region" description="Helical" evidence="11">
    <location>
        <begin position="314"/>
        <end position="337"/>
    </location>
</feature>
<dbReference type="GO" id="GO:0046677">
    <property type="term" value="P:response to antibiotic"/>
    <property type="evidence" value="ECO:0007669"/>
    <property type="project" value="UniProtKB-KW"/>
</dbReference>
<evidence type="ECO:0000256" key="3">
    <source>
        <dbReference type="ARBA" id="ARBA00022106"/>
    </source>
</evidence>
<feature type="transmembrane region" description="Helical" evidence="11">
    <location>
        <begin position="237"/>
        <end position="258"/>
    </location>
</feature>
<dbReference type="RefSeq" id="WP_061215292.1">
    <property type="nucleotide sequence ID" value="NZ_DCDX01000122.1"/>
</dbReference>
<dbReference type="Pfam" id="PF01554">
    <property type="entry name" value="MatE"/>
    <property type="match status" value="2"/>
</dbReference>
<dbReference type="CDD" id="cd13143">
    <property type="entry name" value="MATE_MepA_like"/>
    <property type="match status" value="1"/>
</dbReference>
<dbReference type="InterPro" id="IPR051327">
    <property type="entry name" value="MATE_MepA_subfamily"/>
</dbReference>
<organism evidence="12 13">
    <name type="scientific">Syntrophomonas wolfei</name>
    <dbReference type="NCBI Taxonomy" id="863"/>
    <lineage>
        <taxon>Bacteria</taxon>
        <taxon>Bacillati</taxon>
        <taxon>Bacillota</taxon>
        <taxon>Clostridia</taxon>
        <taxon>Eubacteriales</taxon>
        <taxon>Syntrophomonadaceae</taxon>
        <taxon>Syntrophomonas</taxon>
    </lineage>
</organism>
<dbReference type="InterPro" id="IPR002528">
    <property type="entry name" value="MATE_fam"/>
</dbReference>
<evidence type="ECO:0000256" key="8">
    <source>
        <dbReference type="ARBA" id="ARBA00023136"/>
    </source>
</evidence>
<feature type="transmembrane region" description="Helical" evidence="11">
    <location>
        <begin position="93"/>
        <end position="116"/>
    </location>
</feature>
<dbReference type="STRING" id="378794.GCA_001570625_02902"/>
<dbReference type="PIRSF" id="PIRSF006603">
    <property type="entry name" value="DinF"/>
    <property type="match status" value="1"/>
</dbReference>
<feature type="transmembrane region" description="Helical" evidence="11">
    <location>
        <begin position="15"/>
        <end position="36"/>
    </location>
</feature>
<dbReference type="InterPro" id="IPR045070">
    <property type="entry name" value="MATE_MepA-like"/>
</dbReference>
<dbReference type="GO" id="GO:0005886">
    <property type="term" value="C:plasma membrane"/>
    <property type="evidence" value="ECO:0007669"/>
    <property type="project" value="UniProtKB-SubCell"/>
</dbReference>
<dbReference type="PANTHER" id="PTHR43823:SF3">
    <property type="entry name" value="MULTIDRUG EXPORT PROTEIN MEPA"/>
    <property type="match status" value="1"/>
</dbReference>
<proteinExistence type="inferred from homology"/>
<feature type="transmembrane region" description="Helical" evidence="11">
    <location>
        <begin position="196"/>
        <end position="216"/>
    </location>
</feature>
<dbReference type="PANTHER" id="PTHR43823">
    <property type="entry name" value="SPORULATION PROTEIN YKVU"/>
    <property type="match status" value="1"/>
</dbReference>
<dbReference type="GO" id="GO:0015297">
    <property type="term" value="F:antiporter activity"/>
    <property type="evidence" value="ECO:0007669"/>
    <property type="project" value="InterPro"/>
</dbReference>
<evidence type="ECO:0000256" key="7">
    <source>
        <dbReference type="ARBA" id="ARBA00022989"/>
    </source>
</evidence>
<comment type="similarity">
    <text evidence="2">Belongs to the multi antimicrobial extrusion (MATE) (TC 2.A.66.1) family. MepA subfamily.</text>
</comment>
<evidence type="ECO:0000256" key="2">
    <source>
        <dbReference type="ARBA" id="ARBA00008417"/>
    </source>
</evidence>
<dbReference type="NCBIfam" id="TIGR00797">
    <property type="entry name" value="matE"/>
    <property type="match status" value="1"/>
</dbReference>
<feature type="transmembrane region" description="Helical" evidence="11">
    <location>
        <begin position="270"/>
        <end position="293"/>
    </location>
</feature>
<comment type="caution">
    <text evidence="12">The sequence shown here is derived from an EMBL/GenBank/DDBJ whole genome shotgun (WGS) entry which is preliminary data.</text>
</comment>
<dbReference type="GO" id="GO:0042910">
    <property type="term" value="F:xenobiotic transmembrane transporter activity"/>
    <property type="evidence" value="ECO:0007669"/>
    <property type="project" value="InterPro"/>
</dbReference>
<feature type="transmembrane region" description="Helical" evidence="11">
    <location>
        <begin position="136"/>
        <end position="157"/>
    </location>
</feature>
<evidence type="ECO:0000256" key="1">
    <source>
        <dbReference type="ARBA" id="ARBA00004651"/>
    </source>
</evidence>
<gene>
    <name evidence="12" type="ORF">DDZ44_00015</name>
</gene>
<keyword evidence="6 11" id="KW-0812">Transmembrane</keyword>
<keyword evidence="5" id="KW-1003">Cell membrane</keyword>
<evidence type="ECO:0000256" key="4">
    <source>
        <dbReference type="ARBA" id="ARBA00022448"/>
    </source>
</evidence>
<comment type="subcellular location">
    <subcellularLocation>
        <location evidence="1">Cell membrane</location>
        <topology evidence="1">Multi-pass membrane protein</topology>
    </subcellularLocation>
</comment>
<keyword evidence="7 11" id="KW-1133">Transmembrane helix</keyword>